<feature type="chain" id="PRO_5020504190" evidence="1">
    <location>
        <begin position="25"/>
        <end position="299"/>
    </location>
</feature>
<evidence type="ECO:0000313" key="4">
    <source>
        <dbReference type="Proteomes" id="UP000293377"/>
    </source>
</evidence>
<comment type="caution">
    <text evidence="3">The sequence shown here is derived from an EMBL/GenBank/DDBJ whole genome shotgun (WGS) entry which is preliminary data.</text>
</comment>
<dbReference type="Pfam" id="PF01617">
    <property type="entry name" value="Surface_Ag_2"/>
    <property type="match status" value="1"/>
</dbReference>
<dbReference type="InterPro" id="IPR002566">
    <property type="entry name" value="Msp4_OMP-like"/>
</dbReference>
<dbReference type="InterPro" id="IPR011250">
    <property type="entry name" value="OMP/PagP_B-barrel"/>
</dbReference>
<protein>
    <submittedName>
        <fullName evidence="3">P44/Msp2 family outer membrane protein</fullName>
    </submittedName>
</protein>
<dbReference type="Gene3D" id="2.40.160.20">
    <property type="match status" value="1"/>
</dbReference>
<evidence type="ECO:0000259" key="2">
    <source>
        <dbReference type="Pfam" id="PF01617"/>
    </source>
</evidence>
<dbReference type="Proteomes" id="UP000293377">
    <property type="component" value="Unassembled WGS sequence"/>
</dbReference>
<evidence type="ECO:0000256" key="1">
    <source>
        <dbReference type="SAM" id="SignalP"/>
    </source>
</evidence>
<dbReference type="SUPFAM" id="SSF56925">
    <property type="entry name" value="OMPA-like"/>
    <property type="match status" value="1"/>
</dbReference>
<gene>
    <name evidence="3" type="ORF">DRF75_02655</name>
</gene>
<sequence>MNSKSKFFIICTSLICLSSLPAISSSNFIGNSTKHSGLYISGQYKPSVSIFSKFSVKETNTNTVKLVALKKDVDTTSINNGNTGTVDNAQGISKATNFNCPYVADFQDNAFNFSGAIGYSFSEQLKIEIEGSYEEFDAKSPGKYILNDAFRYFALARKMGEPEPSPSPKEDNAKAYYTVMKNDGLSILSIMINGCYNLPLNDLSISPYFCTGIGVDAIEFFDALHLKLAFQSKLGVTYQLSHNISLFTNGYYHQVIGDQFKNLKVQYVKELHDKPPITSAVATLNVGYFGGEIGVRLTL</sequence>
<dbReference type="AlphaFoldDB" id="A0A4Q6I4E1"/>
<accession>A0A4Q6I4E1</accession>
<reference evidence="3 4" key="1">
    <citation type="submission" date="2018-06" db="EMBL/GenBank/DDBJ databases">
        <title>Complete Genome Sequence of Ehrlichia minasensis Isolated From Cattle.</title>
        <authorList>
            <person name="Aguiar D.M."/>
            <person name="Araujo J.P.A.Jr."/>
            <person name="Nakazato L."/>
            <person name="Bard E."/>
            <person name="Cabezas-Cruz A."/>
        </authorList>
    </citation>
    <scope>NUCLEOTIDE SEQUENCE [LARGE SCALE GENOMIC DNA]</scope>
    <source>
        <strain evidence="3 4">B11</strain>
    </source>
</reference>
<keyword evidence="1" id="KW-0732">Signal</keyword>
<dbReference type="STRING" id="1242993.ehr_00100"/>
<dbReference type="RefSeq" id="WP_129992608.1">
    <property type="nucleotide sequence ID" value="NZ_QOHL01000010.1"/>
</dbReference>
<evidence type="ECO:0000313" key="3">
    <source>
        <dbReference type="EMBL" id="RZB12721.1"/>
    </source>
</evidence>
<feature type="signal peptide" evidence="1">
    <location>
        <begin position="1"/>
        <end position="24"/>
    </location>
</feature>
<feature type="domain" description="Msp4/OMP-like" evidence="2">
    <location>
        <begin position="36"/>
        <end position="298"/>
    </location>
</feature>
<proteinExistence type="predicted"/>
<name>A0A4Q6I4E1_9RICK</name>
<dbReference type="EMBL" id="QOHL01000010">
    <property type="protein sequence ID" value="RZB12721.1"/>
    <property type="molecule type" value="Genomic_DNA"/>
</dbReference>
<keyword evidence="4" id="KW-1185">Reference proteome</keyword>
<organism evidence="3 4">
    <name type="scientific">Ehrlichia minasensis</name>
    <dbReference type="NCBI Taxonomy" id="1242993"/>
    <lineage>
        <taxon>Bacteria</taxon>
        <taxon>Pseudomonadati</taxon>
        <taxon>Pseudomonadota</taxon>
        <taxon>Alphaproteobacteria</taxon>
        <taxon>Rickettsiales</taxon>
        <taxon>Anaplasmataceae</taxon>
        <taxon>Ehrlichia</taxon>
    </lineage>
</organism>